<dbReference type="Gene3D" id="3.30.60.20">
    <property type="match status" value="1"/>
</dbReference>
<gene>
    <name evidence="8" type="ORF">LCGC14_0303170</name>
</gene>
<dbReference type="InterPro" id="IPR027417">
    <property type="entry name" value="P-loop_NTPase"/>
</dbReference>
<evidence type="ECO:0000256" key="5">
    <source>
        <dbReference type="ARBA" id="ARBA00022741"/>
    </source>
</evidence>
<dbReference type="AlphaFoldDB" id="A0A0F9WBA2"/>
<accession>A0A0F9WBA2</accession>
<dbReference type="SUPFAM" id="SSF52540">
    <property type="entry name" value="P-loop containing nucleoside triphosphate hydrolases"/>
    <property type="match status" value="1"/>
</dbReference>
<dbReference type="PANTHER" id="PTHR11441:SF0">
    <property type="entry name" value="THYMIDINE KINASE, CYTOSOLIC"/>
    <property type="match status" value="1"/>
</dbReference>
<name>A0A0F9WBA2_9ZZZZ</name>
<keyword evidence="4" id="KW-0808">Transferase</keyword>
<keyword evidence="5" id="KW-0547">Nucleotide-binding</keyword>
<evidence type="ECO:0000313" key="8">
    <source>
        <dbReference type="EMBL" id="KKN83051.1"/>
    </source>
</evidence>
<dbReference type="GO" id="GO:0071897">
    <property type="term" value="P:DNA biosynthetic process"/>
    <property type="evidence" value="ECO:0007669"/>
    <property type="project" value="UniProtKB-KW"/>
</dbReference>
<evidence type="ECO:0000256" key="3">
    <source>
        <dbReference type="ARBA" id="ARBA00022634"/>
    </source>
</evidence>
<reference evidence="8" key="1">
    <citation type="journal article" date="2015" name="Nature">
        <title>Complex archaea that bridge the gap between prokaryotes and eukaryotes.</title>
        <authorList>
            <person name="Spang A."/>
            <person name="Saw J.H."/>
            <person name="Jorgensen S.L."/>
            <person name="Zaremba-Niedzwiedzka K."/>
            <person name="Martijn J."/>
            <person name="Lind A.E."/>
            <person name="van Eijk R."/>
            <person name="Schleper C."/>
            <person name="Guy L."/>
            <person name="Ettema T.J."/>
        </authorList>
    </citation>
    <scope>NUCLEOTIDE SEQUENCE</scope>
</reference>
<dbReference type="EMBL" id="LAZR01000191">
    <property type="protein sequence ID" value="KKN83051.1"/>
    <property type="molecule type" value="Genomic_DNA"/>
</dbReference>
<sequence length="209" mass="23405">MRHNSTYNKEKIEVIVGTMYSGKTLALKERGNRAEKYAQIDIQYFSPDIDNRDNRAAVGGQKLGTGISLMGALMESGFNNGLVLMDEGQFYDASIVQAIQLAKLKGYNIVIAGLQNDYRGQPFGYMPQIMALSDVPIDYLYSVCNIEGCSDDGVLPQRLRNDKPDSALSPTIIIEGKSDNNDLIEYEPRCETHHIIPDLREYLMREATE</sequence>
<organism evidence="8">
    <name type="scientific">marine sediment metagenome</name>
    <dbReference type="NCBI Taxonomy" id="412755"/>
    <lineage>
        <taxon>unclassified sequences</taxon>
        <taxon>metagenomes</taxon>
        <taxon>ecological metagenomes</taxon>
    </lineage>
</organism>
<protein>
    <recommendedName>
        <fullName evidence="2">thymidine kinase</fullName>
        <ecNumber evidence="2">2.7.1.21</ecNumber>
    </recommendedName>
</protein>
<dbReference type="GO" id="GO:0004797">
    <property type="term" value="F:thymidine kinase activity"/>
    <property type="evidence" value="ECO:0007669"/>
    <property type="project" value="UniProtKB-EC"/>
</dbReference>
<dbReference type="Pfam" id="PF00265">
    <property type="entry name" value="TK"/>
    <property type="match status" value="1"/>
</dbReference>
<proteinExistence type="inferred from homology"/>
<dbReference type="GO" id="GO:0005829">
    <property type="term" value="C:cytosol"/>
    <property type="evidence" value="ECO:0007669"/>
    <property type="project" value="TreeGrafter"/>
</dbReference>
<dbReference type="PANTHER" id="PTHR11441">
    <property type="entry name" value="THYMIDINE KINASE"/>
    <property type="match status" value="1"/>
</dbReference>
<evidence type="ECO:0000256" key="1">
    <source>
        <dbReference type="ARBA" id="ARBA00007587"/>
    </source>
</evidence>
<comment type="caution">
    <text evidence="8">The sequence shown here is derived from an EMBL/GenBank/DDBJ whole genome shotgun (WGS) entry which is preliminary data.</text>
</comment>
<dbReference type="GO" id="GO:0005524">
    <property type="term" value="F:ATP binding"/>
    <property type="evidence" value="ECO:0007669"/>
    <property type="project" value="UniProtKB-KW"/>
</dbReference>
<keyword evidence="7" id="KW-0067">ATP-binding</keyword>
<dbReference type="EC" id="2.7.1.21" evidence="2"/>
<dbReference type="Gene3D" id="3.40.50.300">
    <property type="entry name" value="P-loop containing nucleotide triphosphate hydrolases"/>
    <property type="match status" value="1"/>
</dbReference>
<evidence type="ECO:0000256" key="4">
    <source>
        <dbReference type="ARBA" id="ARBA00022679"/>
    </source>
</evidence>
<dbReference type="GO" id="GO:0046104">
    <property type="term" value="P:thymidine metabolic process"/>
    <property type="evidence" value="ECO:0007669"/>
    <property type="project" value="TreeGrafter"/>
</dbReference>
<evidence type="ECO:0000256" key="7">
    <source>
        <dbReference type="ARBA" id="ARBA00022840"/>
    </source>
</evidence>
<evidence type="ECO:0000256" key="2">
    <source>
        <dbReference type="ARBA" id="ARBA00012118"/>
    </source>
</evidence>
<comment type="similarity">
    <text evidence="1">Belongs to the thymidine kinase family.</text>
</comment>
<dbReference type="InterPro" id="IPR001267">
    <property type="entry name" value="Thymidine_kinase"/>
</dbReference>
<dbReference type="PIRSF" id="PIRSF035805">
    <property type="entry name" value="TK_cell"/>
    <property type="match status" value="1"/>
</dbReference>
<keyword evidence="6" id="KW-0418">Kinase</keyword>
<keyword evidence="3" id="KW-0237">DNA synthesis</keyword>
<evidence type="ECO:0000256" key="6">
    <source>
        <dbReference type="ARBA" id="ARBA00022777"/>
    </source>
</evidence>